<dbReference type="PANTHER" id="PTHR43133">
    <property type="entry name" value="RNA POLYMERASE ECF-TYPE SIGMA FACTO"/>
    <property type="match status" value="1"/>
</dbReference>
<dbReference type="Gene3D" id="1.10.10.10">
    <property type="entry name" value="Winged helix-like DNA-binding domain superfamily/Winged helix DNA-binding domain"/>
    <property type="match status" value="1"/>
</dbReference>
<name>A0ABS2TFM1_9ACTO</name>
<dbReference type="Gene3D" id="1.10.1740.10">
    <property type="match status" value="1"/>
</dbReference>
<comment type="similarity">
    <text evidence="1">Belongs to the sigma-70 factor family. ECF subfamily.</text>
</comment>
<evidence type="ECO:0000256" key="3">
    <source>
        <dbReference type="ARBA" id="ARBA00023082"/>
    </source>
</evidence>
<keyword evidence="4" id="KW-0238">DNA-binding</keyword>
<dbReference type="NCBIfam" id="TIGR02937">
    <property type="entry name" value="sigma70-ECF"/>
    <property type="match status" value="1"/>
</dbReference>
<evidence type="ECO:0000259" key="7">
    <source>
        <dbReference type="Pfam" id="PF04542"/>
    </source>
</evidence>
<dbReference type="Proteomes" id="UP000705983">
    <property type="component" value="Unassembled WGS sequence"/>
</dbReference>
<keyword evidence="2" id="KW-0805">Transcription regulation</keyword>
<dbReference type="SUPFAM" id="SSF88946">
    <property type="entry name" value="Sigma2 domain of RNA polymerase sigma factors"/>
    <property type="match status" value="1"/>
</dbReference>
<feature type="domain" description="RNA polymerase sigma-70 region 2" evidence="7">
    <location>
        <begin position="41"/>
        <end position="106"/>
    </location>
</feature>
<dbReference type="PANTHER" id="PTHR43133:SF62">
    <property type="entry name" value="RNA POLYMERASE SIGMA FACTOR SIGZ"/>
    <property type="match status" value="1"/>
</dbReference>
<keyword evidence="10" id="KW-1185">Reference proteome</keyword>
<evidence type="ECO:0000313" key="9">
    <source>
        <dbReference type="EMBL" id="MBM9433445.1"/>
    </source>
</evidence>
<dbReference type="Pfam" id="PF04542">
    <property type="entry name" value="Sigma70_r2"/>
    <property type="match status" value="1"/>
</dbReference>
<organism evidence="9 10">
    <name type="scientific">Flaviflexus equikiangi</name>
    <dbReference type="NCBI Taxonomy" id="2758573"/>
    <lineage>
        <taxon>Bacteria</taxon>
        <taxon>Bacillati</taxon>
        <taxon>Actinomycetota</taxon>
        <taxon>Actinomycetes</taxon>
        <taxon>Actinomycetales</taxon>
        <taxon>Actinomycetaceae</taxon>
        <taxon>Flaviflexus</taxon>
    </lineage>
</organism>
<evidence type="ECO:0000259" key="8">
    <source>
        <dbReference type="Pfam" id="PF04545"/>
    </source>
</evidence>
<dbReference type="InterPro" id="IPR013325">
    <property type="entry name" value="RNA_pol_sigma_r2"/>
</dbReference>
<evidence type="ECO:0000256" key="4">
    <source>
        <dbReference type="ARBA" id="ARBA00023125"/>
    </source>
</evidence>
<feature type="domain" description="RNA polymerase sigma-70 region 4" evidence="8">
    <location>
        <begin position="150"/>
        <end position="199"/>
    </location>
</feature>
<evidence type="ECO:0000256" key="2">
    <source>
        <dbReference type="ARBA" id="ARBA00023015"/>
    </source>
</evidence>
<accession>A0ABS2TFM1</accession>
<dbReference type="EMBL" id="JAFFJS010000004">
    <property type="protein sequence ID" value="MBM9433445.1"/>
    <property type="molecule type" value="Genomic_DNA"/>
</dbReference>
<sequence length="205" mass="22944">MTCYDPAEGAPPGSPDHYRGNDAGPLISQIAGGDRAAFNELYRSTGAMLLAVILRVVRDRDLAEEVLHECFTYVWTNAHTFDHARGSGHAWLVILARRRAIDCVRSVESQRNRDTSQGIREVNLHEPAHRHSYVEAEVETRIESARAATALRTLPEEQGRVLALVYYEGLTQQQAAERTGIPLGTVKTRIREGLRKLREDMEGAR</sequence>
<keyword evidence="3" id="KW-0731">Sigma factor</keyword>
<dbReference type="CDD" id="cd06171">
    <property type="entry name" value="Sigma70_r4"/>
    <property type="match status" value="1"/>
</dbReference>
<evidence type="ECO:0000256" key="6">
    <source>
        <dbReference type="SAM" id="MobiDB-lite"/>
    </source>
</evidence>
<keyword evidence="5" id="KW-0804">Transcription</keyword>
<dbReference type="SUPFAM" id="SSF88659">
    <property type="entry name" value="Sigma3 and sigma4 domains of RNA polymerase sigma factors"/>
    <property type="match status" value="1"/>
</dbReference>
<protein>
    <submittedName>
        <fullName evidence="9">Sigma-70 family RNA polymerase sigma factor</fullName>
    </submittedName>
</protein>
<dbReference type="InterPro" id="IPR013324">
    <property type="entry name" value="RNA_pol_sigma_r3/r4-like"/>
</dbReference>
<evidence type="ECO:0000256" key="1">
    <source>
        <dbReference type="ARBA" id="ARBA00010641"/>
    </source>
</evidence>
<dbReference type="RefSeq" id="WP_187996741.1">
    <property type="nucleotide sequence ID" value="NZ_JACEXG010000004.1"/>
</dbReference>
<dbReference type="InterPro" id="IPR014284">
    <property type="entry name" value="RNA_pol_sigma-70_dom"/>
</dbReference>
<dbReference type="InterPro" id="IPR007627">
    <property type="entry name" value="RNA_pol_sigma70_r2"/>
</dbReference>
<reference evidence="10" key="1">
    <citation type="submission" date="2021-02" db="EMBL/GenBank/DDBJ databases">
        <title>Leucobacter sp. CX169.</title>
        <authorList>
            <person name="Cheng Y."/>
        </authorList>
    </citation>
    <scope>NUCLEOTIDE SEQUENCE [LARGE SCALE GENOMIC DNA]</scope>
    <source>
        <strain evidence="10">JY899</strain>
    </source>
</reference>
<dbReference type="InterPro" id="IPR039425">
    <property type="entry name" value="RNA_pol_sigma-70-like"/>
</dbReference>
<feature type="region of interest" description="Disordered" evidence="6">
    <location>
        <begin position="1"/>
        <end position="22"/>
    </location>
</feature>
<dbReference type="Pfam" id="PF04545">
    <property type="entry name" value="Sigma70_r4"/>
    <property type="match status" value="1"/>
</dbReference>
<dbReference type="InterPro" id="IPR007630">
    <property type="entry name" value="RNA_pol_sigma70_r4"/>
</dbReference>
<dbReference type="InterPro" id="IPR036388">
    <property type="entry name" value="WH-like_DNA-bd_sf"/>
</dbReference>
<proteinExistence type="inferred from homology"/>
<comment type="caution">
    <text evidence="9">The sequence shown here is derived from an EMBL/GenBank/DDBJ whole genome shotgun (WGS) entry which is preliminary data.</text>
</comment>
<gene>
    <name evidence="9" type="ORF">JVW63_07020</name>
</gene>
<evidence type="ECO:0000256" key="5">
    <source>
        <dbReference type="ARBA" id="ARBA00023163"/>
    </source>
</evidence>
<evidence type="ECO:0000313" key="10">
    <source>
        <dbReference type="Proteomes" id="UP000705983"/>
    </source>
</evidence>